<dbReference type="Pfam" id="PF00462">
    <property type="entry name" value="Glutaredoxin"/>
    <property type="match status" value="1"/>
</dbReference>
<dbReference type="InterPro" id="IPR036249">
    <property type="entry name" value="Thioredoxin-like_sf"/>
</dbReference>
<dbReference type="RefSeq" id="WP_096458093.1">
    <property type="nucleotide sequence ID" value="NZ_AP014936.1"/>
</dbReference>
<dbReference type="NCBIfam" id="TIGR02181">
    <property type="entry name" value="GRX_bact"/>
    <property type="match status" value="1"/>
</dbReference>
<feature type="domain" description="Glutaredoxin" evidence="7">
    <location>
        <begin position="4"/>
        <end position="63"/>
    </location>
</feature>
<accession>A0A1B4VAI9</accession>
<evidence type="ECO:0000256" key="6">
    <source>
        <dbReference type="RuleBase" id="RU364065"/>
    </source>
</evidence>
<evidence type="ECO:0000313" key="8">
    <source>
        <dbReference type="EMBL" id="BAU47001.1"/>
    </source>
</evidence>
<keyword evidence="6" id="KW-0963">Cytoplasm</keyword>
<comment type="function">
    <text evidence="6">Has a glutathione-disulfide oxidoreductase activity in the presence of NADPH and glutathione reductase. Reduces low molecular weight disulfides and proteins.</text>
</comment>
<dbReference type="Gene3D" id="3.40.30.10">
    <property type="entry name" value="Glutaredoxin"/>
    <property type="match status" value="1"/>
</dbReference>
<keyword evidence="5 6" id="KW-0676">Redox-active center</keyword>
<dbReference type="PROSITE" id="PS51354">
    <property type="entry name" value="GLUTAREDOXIN_2"/>
    <property type="match status" value="1"/>
</dbReference>
<dbReference type="PRINTS" id="PR00160">
    <property type="entry name" value="GLUTAREDOXIN"/>
</dbReference>
<dbReference type="GO" id="GO:0045454">
    <property type="term" value="P:cell redox homeostasis"/>
    <property type="evidence" value="ECO:0007669"/>
    <property type="project" value="InterPro"/>
</dbReference>
<protein>
    <recommendedName>
        <fullName evidence="6">Glutaredoxin</fullName>
    </recommendedName>
</protein>
<dbReference type="GO" id="GO:0005737">
    <property type="term" value="C:cytoplasm"/>
    <property type="evidence" value="ECO:0007669"/>
    <property type="project" value="TreeGrafter"/>
</dbReference>
<dbReference type="KEGG" id="sva:SVA_0419"/>
<evidence type="ECO:0000313" key="9">
    <source>
        <dbReference type="Proteomes" id="UP000218899"/>
    </source>
</evidence>
<dbReference type="OrthoDB" id="9814618at2"/>
<dbReference type="CDD" id="cd03418">
    <property type="entry name" value="GRX_GRXb_1_3_like"/>
    <property type="match status" value="1"/>
</dbReference>
<dbReference type="InterPro" id="IPR011900">
    <property type="entry name" value="GRX_bact"/>
</dbReference>
<evidence type="ECO:0000256" key="1">
    <source>
        <dbReference type="ARBA" id="ARBA00007787"/>
    </source>
</evidence>
<dbReference type="PANTHER" id="PTHR45694:SF18">
    <property type="entry name" value="GLUTAREDOXIN-1-RELATED"/>
    <property type="match status" value="1"/>
</dbReference>
<dbReference type="GO" id="GO:0015038">
    <property type="term" value="F:glutathione disulfide oxidoreductase activity"/>
    <property type="evidence" value="ECO:0007669"/>
    <property type="project" value="UniProtKB-UniRule"/>
</dbReference>
<dbReference type="PROSITE" id="PS00195">
    <property type="entry name" value="GLUTAREDOXIN_1"/>
    <property type="match status" value="1"/>
</dbReference>
<dbReference type="EMBL" id="AP014936">
    <property type="protein sequence ID" value="BAU47001.1"/>
    <property type="molecule type" value="Genomic_DNA"/>
</dbReference>
<dbReference type="InterPro" id="IPR011767">
    <property type="entry name" value="GLR_AS"/>
</dbReference>
<evidence type="ECO:0000256" key="2">
    <source>
        <dbReference type="ARBA" id="ARBA00022448"/>
    </source>
</evidence>
<keyword evidence="9" id="KW-1185">Reference proteome</keyword>
<evidence type="ECO:0000256" key="5">
    <source>
        <dbReference type="ARBA" id="ARBA00023284"/>
    </source>
</evidence>
<dbReference type="Proteomes" id="UP000218899">
    <property type="component" value="Chromosome"/>
</dbReference>
<dbReference type="GO" id="GO:0034599">
    <property type="term" value="P:cellular response to oxidative stress"/>
    <property type="evidence" value="ECO:0007669"/>
    <property type="project" value="TreeGrafter"/>
</dbReference>
<dbReference type="InterPro" id="IPR002109">
    <property type="entry name" value="Glutaredoxin"/>
</dbReference>
<evidence type="ECO:0000259" key="7">
    <source>
        <dbReference type="Pfam" id="PF00462"/>
    </source>
</evidence>
<gene>
    <name evidence="8" type="ORF">SVA_0419</name>
</gene>
<dbReference type="AlphaFoldDB" id="A0A1B4VAI9"/>
<proteinExistence type="inferred from homology"/>
<sequence length="90" mass="9929">MPKIVMYATRACPYCRMADMLFQKKGVVVERIQIDDAPDLRIEMTRLSGRTTVPQIFINGRHVGGYTDLASLDRAGTLDALLRSDQAAGG</sequence>
<dbReference type="PANTHER" id="PTHR45694">
    <property type="entry name" value="GLUTAREDOXIN 2"/>
    <property type="match status" value="1"/>
</dbReference>
<evidence type="ECO:0000256" key="3">
    <source>
        <dbReference type="ARBA" id="ARBA00022982"/>
    </source>
</evidence>
<organism evidence="8 9">
    <name type="scientific">Sulfurifustis variabilis</name>
    <dbReference type="NCBI Taxonomy" id="1675686"/>
    <lineage>
        <taxon>Bacteria</taxon>
        <taxon>Pseudomonadati</taxon>
        <taxon>Pseudomonadota</taxon>
        <taxon>Gammaproteobacteria</taxon>
        <taxon>Acidiferrobacterales</taxon>
        <taxon>Acidiferrobacteraceae</taxon>
        <taxon>Sulfurifustis</taxon>
    </lineage>
</organism>
<keyword evidence="4" id="KW-1015">Disulfide bond</keyword>
<keyword evidence="3 6" id="KW-0249">Electron transport</keyword>
<keyword evidence="2 6" id="KW-0813">Transport</keyword>
<dbReference type="SUPFAM" id="SSF52833">
    <property type="entry name" value="Thioredoxin-like"/>
    <property type="match status" value="1"/>
</dbReference>
<comment type="similarity">
    <text evidence="1 6">Belongs to the glutaredoxin family.</text>
</comment>
<dbReference type="InterPro" id="IPR014025">
    <property type="entry name" value="Glutaredoxin_subgr"/>
</dbReference>
<evidence type="ECO:0000256" key="4">
    <source>
        <dbReference type="ARBA" id="ARBA00023157"/>
    </source>
</evidence>
<reference evidence="8 9" key="1">
    <citation type="submission" date="2015-08" db="EMBL/GenBank/DDBJ databases">
        <title>Complete genome sequence of Sulfurifustis variabilis.</title>
        <authorList>
            <person name="Miura A."/>
            <person name="Kojima H."/>
            <person name="Fukui M."/>
        </authorList>
    </citation>
    <scope>NUCLEOTIDE SEQUENCE [LARGE SCALE GENOMIC DNA]</scope>
    <source>
        <strain evidence="9">skN76</strain>
    </source>
</reference>
<name>A0A1B4VAI9_9GAMM</name>